<organism evidence="2 3">
    <name type="scientific">Duganella fentianensis</name>
    <dbReference type="NCBI Taxonomy" id="2692177"/>
    <lineage>
        <taxon>Bacteria</taxon>
        <taxon>Pseudomonadati</taxon>
        <taxon>Pseudomonadota</taxon>
        <taxon>Betaproteobacteria</taxon>
        <taxon>Burkholderiales</taxon>
        <taxon>Oxalobacteraceae</taxon>
        <taxon>Telluria group</taxon>
        <taxon>Duganella</taxon>
    </lineage>
</organism>
<proteinExistence type="predicted"/>
<dbReference type="AlphaFoldDB" id="A0A845I255"/>
<keyword evidence="3" id="KW-1185">Reference proteome</keyword>
<evidence type="ECO:0000256" key="1">
    <source>
        <dbReference type="SAM" id="Phobius"/>
    </source>
</evidence>
<keyword evidence="1" id="KW-0812">Transmembrane</keyword>
<accession>A0A845I255</accession>
<keyword evidence="1" id="KW-0472">Membrane</keyword>
<evidence type="ECO:0000313" key="3">
    <source>
        <dbReference type="Proteomes" id="UP000444316"/>
    </source>
</evidence>
<feature type="transmembrane region" description="Helical" evidence="1">
    <location>
        <begin position="68"/>
        <end position="93"/>
    </location>
</feature>
<evidence type="ECO:0000313" key="2">
    <source>
        <dbReference type="EMBL" id="MYN45791.1"/>
    </source>
</evidence>
<comment type="caution">
    <text evidence="2">The sequence shown here is derived from an EMBL/GenBank/DDBJ whole genome shotgun (WGS) entry which is preliminary data.</text>
</comment>
<name>A0A845I255_9BURK</name>
<dbReference type="Proteomes" id="UP000444316">
    <property type="component" value="Unassembled WGS sequence"/>
</dbReference>
<dbReference type="RefSeq" id="WP_161035341.1">
    <property type="nucleotide sequence ID" value="NZ_WWCL01000002.1"/>
</dbReference>
<reference evidence="2" key="1">
    <citation type="submission" date="2019-12" db="EMBL/GenBank/DDBJ databases">
        <title>Novel species isolated from a subtropical stream in China.</title>
        <authorList>
            <person name="Lu H."/>
        </authorList>
    </citation>
    <scope>NUCLEOTIDE SEQUENCE [LARGE SCALE GENOMIC DNA]</scope>
    <source>
        <strain evidence="2">FT93W</strain>
    </source>
</reference>
<protein>
    <submittedName>
        <fullName evidence="2">Uncharacterized protein</fullName>
    </submittedName>
</protein>
<keyword evidence="1" id="KW-1133">Transmembrane helix</keyword>
<dbReference type="EMBL" id="WWCL01000002">
    <property type="protein sequence ID" value="MYN45791.1"/>
    <property type="molecule type" value="Genomic_DNA"/>
</dbReference>
<gene>
    <name evidence="2" type="ORF">GTP23_12110</name>
</gene>
<sequence length="96" mass="9340">MAAAPTDPWSAGFMALGSVAKAAGPAGPSSAISTAAFDNSGFTVNVGGGSASSNKTALPSPVQTMQAAAVHVGGLLSNPATVILVGLALFLYLKHK</sequence>